<reference evidence="1 2" key="1">
    <citation type="journal article" date="2018" name="ISME J.">
        <title>Endosymbiont genomes yield clues of tubeworm success.</title>
        <authorList>
            <person name="Li Y."/>
            <person name="Liles M.R."/>
            <person name="Halanych K.M."/>
        </authorList>
    </citation>
    <scope>NUCLEOTIDE SEQUENCE [LARGE SCALE GENOMIC DNA]</scope>
    <source>
        <strain evidence="1">A1462</strain>
    </source>
</reference>
<protein>
    <submittedName>
        <fullName evidence="1">Uncharacterized protein</fullName>
    </submittedName>
</protein>
<dbReference type="InterPro" id="IPR049204">
    <property type="entry name" value="DUF6858"/>
</dbReference>
<dbReference type="Pfam" id="PF21651">
    <property type="entry name" value="DUF6858"/>
    <property type="match status" value="1"/>
</dbReference>
<dbReference type="Proteomes" id="UP000254771">
    <property type="component" value="Unassembled WGS sequence"/>
</dbReference>
<dbReference type="EMBL" id="QFXE01000005">
    <property type="protein sequence ID" value="RDH87589.1"/>
    <property type="molecule type" value="Genomic_DNA"/>
</dbReference>
<gene>
    <name evidence="1" type="ORF">DIZ78_03210</name>
</gene>
<sequence>MKQTLLEETYSVFQLEIKRPECRFNAVDEIVAHIRQQIEAHRSARFIAVFDHFAHTTALPEGQVAEEITAAVNIVFCFGLTLQDPMQLAVRPRSIGVCETDGHFIITFMEAPMPVANAAMEEWARSLIANRAAA</sequence>
<accession>A0A370DR70</accession>
<proteinExistence type="predicted"/>
<name>A0A370DR70_9GAMM</name>
<dbReference type="AlphaFoldDB" id="A0A370DR70"/>
<keyword evidence="2" id="KW-1185">Reference proteome</keyword>
<evidence type="ECO:0000313" key="2">
    <source>
        <dbReference type="Proteomes" id="UP000254771"/>
    </source>
</evidence>
<evidence type="ECO:0000313" key="1">
    <source>
        <dbReference type="EMBL" id="RDH87589.1"/>
    </source>
</evidence>
<comment type="caution">
    <text evidence="1">The sequence shown here is derived from an EMBL/GenBank/DDBJ whole genome shotgun (WGS) entry which is preliminary data.</text>
</comment>
<organism evidence="1 2">
    <name type="scientific">endosymbiont of Escarpia spicata</name>
    <dbReference type="NCBI Taxonomy" id="2200908"/>
    <lineage>
        <taxon>Bacteria</taxon>
        <taxon>Pseudomonadati</taxon>
        <taxon>Pseudomonadota</taxon>
        <taxon>Gammaproteobacteria</taxon>
        <taxon>sulfur-oxidizing symbionts</taxon>
    </lineage>
</organism>